<protein>
    <submittedName>
        <fullName evidence="2">Uncharacterized protein</fullName>
    </submittedName>
</protein>
<keyword evidence="1" id="KW-1133">Transmembrane helix</keyword>
<keyword evidence="1" id="KW-0472">Membrane</keyword>
<sequence>MRPVLLYLLRAVLLVIFNLELFALLELFIRNTNALFLAWSCCIGISGALTASPGRLSPHGKA</sequence>
<keyword evidence="1" id="KW-0812">Transmembrane</keyword>
<reference evidence="2" key="1">
    <citation type="journal article" date="2021" name="Proc. Natl. Acad. Sci. U.S.A.">
        <title>A Catalog of Tens of Thousands of Viruses from Human Metagenomes Reveals Hidden Associations with Chronic Diseases.</title>
        <authorList>
            <person name="Tisza M.J."/>
            <person name="Buck C.B."/>
        </authorList>
    </citation>
    <scope>NUCLEOTIDE SEQUENCE</scope>
    <source>
        <strain evidence="2">CtuYn2</strain>
    </source>
</reference>
<accession>A0A8S5L8Y0</accession>
<dbReference type="EMBL" id="BK014658">
    <property type="protein sequence ID" value="DAD66337.1"/>
    <property type="molecule type" value="Genomic_DNA"/>
</dbReference>
<evidence type="ECO:0000313" key="2">
    <source>
        <dbReference type="EMBL" id="DAD66337.1"/>
    </source>
</evidence>
<name>A0A8S5L8Y0_9CAUD</name>
<feature type="transmembrane region" description="Helical" evidence="1">
    <location>
        <begin position="7"/>
        <end position="29"/>
    </location>
</feature>
<feature type="transmembrane region" description="Helical" evidence="1">
    <location>
        <begin position="35"/>
        <end position="52"/>
    </location>
</feature>
<organism evidence="2">
    <name type="scientific">Myoviridae sp. ctuYn2</name>
    <dbReference type="NCBI Taxonomy" id="2823533"/>
    <lineage>
        <taxon>Viruses</taxon>
        <taxon>Duplodnaviria</taxon>
        <taxon>Heunggongvirae</taxon>
        <taxon>Uroviricota</taxon>
        <taxon>Caudoviricetes</taxon>
    </lineage>
</organism>
<proteinExistence type="predicted"/>
<evidence type="ECO:0000256" key="1">
    <source>
        <dbReference type="SAM" id="Phobius"/>
    </source>
</evidence>